<dbReference type="RefSeq" id="WP_186952539.1">
    <property type="nucleotide sequence ID" value="NZ_JACOFX010000002.1"/>
</dbReference>
<proteinExistence type="predicted"/>
<organism evidence="2 3">
    <name type="scientific">Undibacterium umbellatum</name>
    <dbReference type="NCBI Taxonomy" id="2762300"/>
    <lineage>
        <taxon>Bacteria</taxon>
        <taxon>Pseudomonadati</taxon>
        <taxon>Pseudomonadota</taxon>
        <taxon>Betaproteobacteria</taxon>
        <taxon>Burkholderiales</taxon>
        <taxon>Oxalobacteraceae</taxon>
        <taxon>Undibacterium</taxon>
    </lineage>
</organism>
<dbReference type="EMBL" id="JACOFX010000002">
    <property type="protein sequence ID" value="MBC3907245.1"/>
    <property type="molecule type" value="Genomic_DNA"/>
</dbReference>
<sequence>MHRTDITPKAQTHICPASGQAAEHVLMYLVRDTRGCHLDGLDQLNRYPATPFCCITWMLEGEVSLLQQGKTKREQRLPQIFVAGCQSQYGVSMNLGDRHSFMAVFYSDAFHALFELDLTTVQDRFVDAMGVLNPSGLGLLQAVAQADSHADRCLLIESYVAQNSSDLFNSPWSRLRKMGQNLSLRLSCSLLGVGARQVQRRVRKEAGLPLLGLSRLWRAKRSHSQVLLDLEQGHIPNWTEHASAMGYADQSHLIRDCKEVSGRSPQQLLNDAKKNESDWIYRL</sequence>
<keyword evidence="3" id="KW-1185">Reference proteome</keyword>
<comment type="caution">
    <text evidence="2">The sequence shown here is derived from an EMBL/GenBank/DDBJ whole genome shotgun (WGS) entry which is preliminary data.</text>
</comment>
<dbReference type="PROSITE" id="PS01124">
    <property type="entry name" value="HTH_ARAC_FAMILY_2"/>
    <property type="match status" value="1"/>
</dbReference>
<protein>
    <submittedName>
        <fullName evidence="2">AraC family transcriptional regulator</fullName>
    </submittedName>
</protein>
<name>A0ABR6Z648_9BURK</name>
<evidence type="ECO:0000259" key="1">
    <source>
        <dbReference type="PROSITE" id="PS01124"/>
    </source>
</evidence>
<feature type="domain" description="HTH araC/xylS-type" evidence="1">
    <location>
        <begin position="180"/>
        <end position="271"/>
    </location>
</feature>
<dbReference type="Gene3D" id="1.10.10.60">
    <property type="entry name" value="Homeodomain-like"/>
    <property type="match status" value="1"/>
</dbReference>
<reference evidence="2 3" key="1">
    <citation type="submission" date="2020-08" db="EMBL/GenBank/DDBJ databases">
        <title>Novel species isolated from subtropical streams in China.</title>
        <authorList>
            <person name="Lu H."/>
        </authorList>
    </citation>
    <scope>NUCLEOTIDE SEQUENCE [LARGE SCALE GENOMIC DNA]</scope>
    <source>
        <strain evidence="2 3">NL8W</strain>
    </source>
</reference>
<evidence type="ECO:0000313" key="2">
    <source>
        <dbReference type="EMBL" id="MBC3907245.1"/>
    </source>
</evidence>
<gene>
    <name evidence="2" type="ORF">H8L47_06685</name>
</gene>
<dbReference type="Proteomes" id="UP000646911">
    <property type="component" value="Unassembled WGS sequence"/>
</dbReference>
<dbReference type="InterPro" id="IPR018060">
    <property type="entry name" value="HTH_AraC"/>
</dbReference>
<evidence type="ECO:0000313" key="3">
    <source>
        <dbReference type="Proteomes" id="UP000646911"/>
    </source>
</evidence>
<dbReference type="SMART" id="SM00342">
    <property type="entry name" value="HTH_ARAC"/>
    <property type="match status" value="1"/>
</dbReference>
<accession>A0ABR6Z648</accession>